<dbReference type="InterPro" id="IPR029063">
    <property type="entry name" value="SAM-dependent_MTases_sf"/>
</dbReference>
<dbReference type="SUPFAM" id="SSF53335">
    <property type="entry name" value="S-adenosyl-L-methionine-dependent methyltransferases"/>
    <property type="match status" value="1"/>
</dbReference>
<evidence type="ECO:0008006" key="4">
    <source>
        <dbReference type="Google" id="ProtNLM"/>
    </source>
</evidence>
<comment type="caution">
    <text evidence="2">The sequence shown here is derived from an EMBL/GenBank/DDBJ whole genome shotgun (WGS) entry which is preliminary data.</text>
</comment>
<dbReference type="PANTHER" id="PTHR43317:SF3">
    <property type="entry name" value="BLR2883 PROTEIN"/>
    <property type="match status" value="1"/>
</dbReference>
<dbReference type="PANTHER" id="PTHR43317">
    <property type="entry name" value="THERMOSPERMINE SYNTHASE ACAULIS5"/>
    <property type="match status" value="1"/>
</dbReference>
<dbReference type="AlphaFoldDB" id="A0A3L8P753"/>
<sequence length="224" mass="23880">MPGRELARVETERGELVLREREDALGAVVELRANGLFVMDTRETSTERVLATASLALVADPRRVMVGGLGLGFTAREVLADPRVHRCCVVEIEPTLVEWMRQGTVPHGPAVLADERLDVVVADVAAAVREAGPASYDLLLLDVDNGPANLVHQANAALYEEPFLGAVAAMLRPGGAVAVWSAAPAPELEAALRRVLGEAASAAHPVDLQGREELYWLIGGRTTV</sequence>
<dbReference type="Pfam" id="PF01564">
    <property type="entry name" value="Spermine_synth"/>
    <property type="match status" value="1"/>
</dbReference>
<dbReference type="Proteomes" id="UP000281708">
    <property type="component" value="Unassembled WGS sequence"/>
</dbReference>
<gene>
    <name evidence="2" type="ORF">D9V37_02040</name>
</gene>
<evidence type="ECO:0000313" key="3">
    <source>
        <dbReference type="Proteomes" id="UP000281708"/>
    </source>
</evidence>
<proteinExistence type="predicted"/>
<dbReference type="OrthoDB" id="9793351at2"/>
<dbReference type="GO" id="GO:0006596">
    <property type="term" value="P:polyamine biosynthetic process"/>
    <property type="evidence" value="ECO:0007669"/>
    <property type="project" value="UniProtKB-KW"/>
</dbReference>
<dbReference type="EMBL" id="RDBE01000001">
    <property type="protein sequence ID" value="RLV50762.1"/>
    <property type="molecule type" value="Genomic_DNA"/>
</dbReference>
<keyword evidence="3" id="KW-1185">Reference proteome</keyword>
<keyword evidence="1" id="KW-0620">Polyamine biosynthesis</keyword>
<accession>A0A3L8P753</accession>
<organism evidence="2 3">
    <name type="scientific">Nocardioides mangrovicus</name>
    <dbReference type="NCBI Taxonomy" id="2478913"/>
    <lineage>
        <taxon>Bacteria</taxon>
        <taxon>Bacillati</taxon>
        <taxon>Actinomycetota</taxon>
        <taxon>Actinomycetes</taxon>
        <taxon>Propionibacteriales</taxon>
        <taxon>Nocardioidaceae</taxon>
        <taxon>Nocardioides</taxon>
    </lineage>
</organism>
<dbReference type="Gene3D" id="3.40.50.150">
    <property type="entry name" value="Vaccinia Virus protein VP39"/>
    <property type="match status" value="1"/>
</dbReference>
<dbReference type="RefSeq" id="WP_121804443.1">
    <property type="nucleotide sequence ID" value="NZ_RDBE01000001.1"/>
</dbReference>
<evidence type="ECO:0000256" key="1">
    <source>
        <dbReference type="ARBA" id="ARBA00023115"/>
    </source>
</evidence>
<reference evidence="2 3" key="1">
    <citation type="submission" date="2018-10" db="EMBL/GenBank/DDBJ databases">
        <title>Marmoricola sp. 4Q3S-7 whole genome shotgun sequence.</title>
        <authorList>
            <person name="Li F."/>
        </authorList>
    </citation>
    <scope>NUCLEOTIDE SEQUENCE [LARGE SCALE GENOMIC DNA]</scope>
    <source>
        <strain evidence="2 3">4Q3S-7</strain>
    </source>
</reference>
<name>A0A3L8P753_9ACTN</name>
<evidence type="ECO:0000313" key="2">
    <source>
        <dbReference type="EMBL" id="RLV50762.1"/>
    </source>
</evidence>
<protein>
    <recommendedName>
        <fullName evidence="4">Spermidine synthase</fullName>
    </recommendedName>
</protein>